<protein>
    <submittedName>
        <fullName evidence="1">Uncharacterized protein</fullName>
    </submittedName>
</protein>
<dbReference type="AlphaFoldDB" id="A0A228HHP1"/>
<reference evidence="1 2" key="2">
    <citation type="submission" date="2017-08" db="EMBL/GenBank/DDBJ databases">
        <title>WGS of novel Burkholderia cepaca complex species.</title>
        <authorList>
            <person name="Lipuma J."/>
            <person name="Spilker T."/>
        </authorList>
    </citation>
    <scope>NUCLEOTIDE SEQUENCE [LARGE SCALE GENOMIC DNA]</scope>
    <source>
        <strain evidence="1 2">AU17325</strain>
    </source>
</reference>
<gene>
    <name evidence="1" type="ORF">CFB84_43670</name>
</gene>
<accession>A0A228HHP1</accession>
<comment type="caution">
    <text evidence="1">The sequence shown here is derived from an EMBL/GenBank/DDBJ whole genome shotgun (WGS) entry which is preliminary data.</text>
</comment>
<organism evidence="1 2">
    <name type="scientific">Burkholderia aenigmatica</name>
    <dbReference type="NCBI Taxonomy" id="2015348"/>
    <lineage>
        <taxon>Bacteria</taxon>
        <taxon>Pseudomonadati</taxon>
        <taxon>Pseudomonadota</taxon>
        <taxon>Betaproteobacteria</taxon>
        <taxon>Burkholderiales</taxon>
        <taxon>Burkholderiaceae</taxon>
        <taxon>Burkholderia</taxon>
        <taxon>Burkholderia cepacia complex</taxon>
    </lineage>
</organism>
<evidence type="ECO:0000313" key="2">
    <source>
        <dbReference type="Proteomes" id="UP000214600"/>
    </source>
</evidence>
<sequence length="86" mass="9593">MLIMEQQDLFDRRMLVIGQQPHVFVFSACGTLAKCGLSCTEVVQVAGSRGHVLHEVCEVDRPKQTADDIEIAVTRFQSAQCEVMLQ</sequence>
<evidence type="ECO:0000313" key="1">
    <source>
        <dbReference type="EMBL" id="OXI29588.1"/>
    </source>
</evidence>
<reference evidence="2" key="1">
    <citation type="submission" date="2017-06" db="EMBL/GenBank/DDBJ databases">
        <authorList>
            <person name="LiPuma J."/>
            <person name="Spilker T."/>
        </authorList>
    </citation>
    <scope>NUCLEOTIDE SEQUENCE [LARGE SCALE GENOMIC DNA]</scope>
    <source>
        <strain evidence="2">AU17325</strain>
    </source>
</reference>
<dbReference type="EMBL" id="NKFA01000054">
    <property type="protein sequence ID" value="OXI29588.1"/>
    <property type="molecule type" value="Genomic_DNA"/>
</dbReference>
<name>A0A228HHP1_9BURK</name>
<proteinExistence type="predicted"/>
<dbReference type="Proteomes" id="UP000214600">
    <property type="component" value="Unassembled WGS sequence"/>
</dbReference>